<keyword evidence="3" id="KW-0489">Methyltransferase</keyword>
<dbReference type="AlphaFoldDB" id="A0A1W6KF63"/>
<keyword evidence="1 3" id="KW-0808">Transferase</keyword>
<dbReference type="EMBL" id="CP020931">
    <property type="protein sequence ID" value="ARM86037.1"/>
    <property type="molecule type" value="Genomic_DNA"/>
</dbReference>
<protein>
    <submittedName>
        <fullName evidence="3">Putative methyltransferase</fullName>
        <ecNumber evidence="3">2.1.1.-</ecNumber>
    </submittedName>
</protein>
<organism evidence="3 4">
    <name type="scientific">Marinobacter salarius</name>
    <dbReference type="NCBI Taxonomy" id="1420917"/>
    <lineage>
        <taxon>Bacteria</taxon>
        <taxon>Pseudomonadati</taxon>
        <taxon>Pseudomonadota</taxon>
        <taxon>Gammaproteobacteria</taxon>
        <taxon>Pseudomonadales</taxon>
        <taxon>Marinobacteraceae</taxon>
        <taxon>Marinobacter</taxon>
    </lineage>
</organism>
<dbReference type="PANTHER" id="PTHR43861">
    <property type="entry name" value="TRANS-ACONITATE 2-METHYLTRANSFERASE-RELATED"/>
    <property type="match status" value="1"/>
</dbReference>
<dbReference type="CDD" id="cd02440">
    <property type="entry name" value="AdoMet_MTases"/>
    <property type="match status" value="1"/>
</dbReference>
<evidence type="ECO:0000313" key="3">
    <source>
        <dbReference type="EMBL" id="ARM86037.1"/>
    </source>
</evidence>
<feature type="domain" description="Methyltransferase type 12" evidence="2">
    <location>
        <begin position="42"/>
        <end position="136"/>
    </location>
</feature>
<accession>A0A1W6KF63</accession>
<dbReference type="GO" id="GO:0008168">
    <property type="term" value="F:methyltransferase activity"/>
    <property type="evidence" value="ECO:0007669"/>
    <property type="project" value="UniProtKB-KW"/>
</dbReference>
<sequence>MSGSWDEYAAEWDSNEAVIDYADNAYLALQNTVELEGLRIFDFGCGTGLLTERLSNAASSVVGLDASQKMISVLENKCLKNVATIASELDQDLIKNNNLLSPKFDLVVASSALAFVPDYVKTLRLLKQLLNKGGCLVQWDWLKEEGDEGYGFTEQQIKSALTEAGFAECSTSVPFSLQSEGSALDVLMGVAKNG</sequence>
<name>A0A1W6KF63_9GAMM</name>
<dbReference type="InterPro" id="IPR029063">
    <property type="entry name" value="SAM-dependent_MTases_sf"/>
</dbReference>
<dbReference type="GeneID" id="77257932"/>
<dbReference type="PANTHER" id="PTHR43861:SF3">
    <property type="entry name" value="PUTATIVE (AFU_ORTHOLOGUE AFUA_2G14390)-RELATED"/>
    <property type="match status" value="1"/>
</dbReference>
<evidence type="ECO:0000313" key="4">
    <source>
        <dbReference type="Proteomes" id="UP000193100"/>
    </source>
</evidence>
<dbReference type="Proteomes" id="UP000193100">
    <property type="component" value="Chromosome"/>
</dbReference>
<dbReference type="SUPFAM" id="SSF53335">
    <property type="entry name" value="S-adenosyl-L-methionine-dependent methyltransferases"/>
    <property type="match status" value="1"/>
</dbReference>
<dbReference type="Pfam" id="PF08242">
    <property type="entry name" value="Methyltransf_12"/>
    <property type="match status" value="1"/>
</dbReference>
<proteinExistence type="predicted"/>
<evidence type="ECO:0000259" key="2">
    <source>
        <dbReference type="Pfam" id="PF08242"/>
    </source>
</evidence>
<evidence type="ECO:0000256" key="1">
    <source>
        <dbReference type="ARBA" id="ARBA00022679"/>
    </source>
</evidence>
<dbReference type="Gene3D" id="3.40.50.150">
    <property type="entry name" value="Vaccinia Virus protein VP39"/>
    <property type="match status" value="1"/>
</dbReference>
<dbReference type="EC" id="2.1.1.-" evidence="3"/>
<reference evidence="3 4" key="1">
    <citation type="submission" date="2017-04" db="EMBL/GenBank/DDBJ databases">
        <title>Genome Sequence of Marinobacter salarius strain SMR5 Isolated from a culture of the Diatom Skeletonema marinoi.</title>
        <authorList>
            <person name="Topel M."/>
            <person name="Pinder M.I.M."/>
            <person name="Johansson O.N."/>
            <person name="Kourtchenko O."/>
            <person name="Godhe A."/>
            <person name="Clarke A.K."/>
        </authorList>
    </citation>
    <scope>NUCLEOTIDE SEQUENCE [LARGE SCALE GENOMIC DNA]</scope>
    <source>
        <strain evidence="3 4">SMR5</strain>
    </source>
</reference>
<dbReference type="InterPro" id="IPR013217">
    <property type="entry name" value="Methyltransf_12"/>
</dbReference>
<dbReference type="RefSeq" id="WP_085681874.1">
    <property type="nucleotide sequence ID" value="NZ_CP020931.1"/>
</dbReference>
<dbReference type="GO" id="GO:0032259">
    <property type="term" value="P:methylation"/>
    <property type="evidence" value="ECO:0007669"/>
    <property type="project" value="UniProtKB-KW"/>
</dbReference>
<gene>
    <name evidence="3" type="ORF">MARSALSMR5_04017</name>
</gene>